<evidence type="ECO:0000313" key="2">
    <source>
        <dbReference type="Proteomes" id="UP001600943"/>
    </source>
</evidence>
<evidence type="ECO:0008006" key="3">
    <source>
        <dbReference type="Google" id="ProtNLM"/>
    </source>
</evidence>
<dbReference type="EMBL" id="BAABYW010000001">
    <property type="protein sequence ID" value="GAA6406053.1"/>
    <property type="molecule type" value="Genomic_DNA"/>
</dbReference>
<protein>
    <recommendedName>
        <fullName evidence="3">WYL domain-containing protein</fullName>
    </recommendedName>
</protein>
<name>A0ABQ0B3N1_9FIRM</name>
<dbReference type="Proteomes" id="UP001600943">
    <property type="component" value="Unassembled WGS sequence"/>
</dbReference>
<dbReference type="RefSeq" id="WP_320070966.1">
    <property type="nucleotide sequence ID" value="NZ_BAABYW010000001.1"/>
</dbReference>
<sequence>MLEMTALSGEFPADQLSRLIPRQAYAEKVITQLKAEKLIRIHYRDKLRGYRLTKKSKEMLLQDNPARFAFYLTGNTETSQIRSEPTRRMRLHQKSESYITLYHAGIPLYPDAKPALFSECPVPAVNKKNFPLFYSSREIKQLGPDTTKIRNSRSIGILLTERYVYVLYNTGCALLKWEYRTEIRVNAFLQYYLRENPYHRPPEVRGIMLGRNMDTALRLMTSTGGYKKTQFMLDTTYEHFHYVPNTPEGEILLKLLCSTKLQLKLNQLLRSDLLPSNSQLTIEHDALTAAGDAVLFAYDFDMVRINKFNTALKLFGYHGVLIAFDFQMPVLKEYLGTCLQYSSINFHKFKRGFFHETP</sequence>
<gene>
    <name evidence="1" type="ORF">K040078D81_01700</name>
</gene>
<keyword evidence="2" id="KW-1185">Reference proteome</keyword>
<organism evidence="1 2">
    <name type="scientific">Blautia hominis</name>
    <dbReference type="NCBI Taxonomy" id="2025493"/>
    <lineage>
        <taxon>Bacteria</taxon>
        <taxon>Bacillati</taxon>
        <taxon>Bacillota</taxon>
        <taxon>Clostridia</taxon>
        <taxon>Lachnospirales</taxon>
        <taxon>Lachnospiraceae</taxon>
        <taxon>Blautia</taxon>
    </lineage>
</organism>
<comment type="caution">
    <text evidence="1">The sequence shown here is derived from an EMBL/GenBank/DDBJ whole genome shotgun (WGS) entry which is preliminary data.</text>
</comment>
<proteinExistence type="predicted"/>
<accession>A0ABQ0B3N1</accession>
<evidence type="ECO:0000313" key="1">
    <source>
        <dbReference type="EMBL" id="GAA6406053.1"/>
    </source>
</evidence>
<reference evidence="1 2" key="1">
    <citation type="submission" date="2024-04" db="EMBL/GenBank/DDBJ databases">
        <title>Defined microbial consortia suppress multidrug-resistant proinflammatory Enterobacteriaceae via ecological control.</title>
        <authorList>
            <person name="Furuichi M."/>
            <person name="Kawaguchi T."/>
            <person name="Pust M."/>
            <person name="Yasuma K."/>
            <person name="Plichta D."/>
            <person name="Hasegawa N."/>
            <person name="Ohya T."/>
            <person name="Bhattarai S."/>
            <person name="Sasajima S."/>
            <person name="Aoto Y."/>
            <person name="Tuganbaev T."/>
            <person name="Yaginuma M."/>
            <person name="Ueda M."/>
            <person name="Okahashi N."/>
            <person name="Amafuji K."/>
            <person name="Kiridooshi Y."/>
            <person name="Sugita K."/>
            <person name="Strazar M."/>
            <person name="Skelly A."/>
            <person name="Suda W."/>
            <person name="Hattori M."/>
            <person name="Nakamoto N."/>
            <person name="Caballero S."/>
            <person name="Norman J."/>
            <person name="Olle B."/>
            <person name="Tanoue T."/>
            <person name="Arita M."/>
            <person name="Bucci V."/>
            <person name="Atarashi K."/>
            <person name="Xavier R."/>
            <person name="Honda K."/>
        </authorList>
    </citation>
    <scope>NUCLEOTIDE SEQUENCE [LARGE SCALE GENOMIC DNA]</scope>
    <source>
        <strain evidence="2">k04-0078-D8-1</strain>
    </source>
</reference>